<feature type="transmembrane region" description="Helical" evidence="2">
    <location>
        <begin position="35"/>
        <end position="54"/>
    </location>
</feature>
<keyword evidence="2" id="KW-1133">Transmembrane helix</keyword>
<name>A0ABP5T3R2_9ACTN</name>
<feature type="transmembrane region" description="Helical" evidence="2">
    <location>
        <begin position="114"/>
        <end position="136"/>
    </location>
</feature>
<evidence type="ECO:0000256" key="1">
    <source>
        <dbReference type="SAM" id="MobiDB-lite"/>
    </source>
</evidence>
<evidence type="ECO:0000256" key="2">
    <source>
        <dbReference type="SAM" id="Phobius"/>
    </source>
</evidence>
<keyword evidence="2" id="KW-0812">Transmembrane</keyword>
<gene>
    <name evidence="3" type="ORF">GCM10010170_030840</name>
</gene>
<dbReference type="Proteomes" id="UP001501444">
    <property type="component" value="Unassembled WGS sequence"/>
</dbReference>
<keyword evidence="4" id="KW-1185">Reference proteome</keyword>
<feature type="transmembrane region" description="Helical" evidence="2">
    <location>
        <begin position="60"/>
        <end position="78"/>
    </location>
</feature>
<comment type="caution">
    <text evidence="3">The sequence shown here is derived from an EMBL/GenBank/DDBJ whole genome shotgun (WGS) entry which is preliminary data.</text>
</comment>
<accession>A0ABP5T3R2</accession>
<feature type="region of interest" description="Disordered" evidence="1">
    <location>
        <begin position="1"/>
        <end position="33"/>
    </location>
</feature>
<evidence type="ECO:0000313" key="4">
    <source>
        <dbReference type="Proteomes" id="UP001501444"/>
    </source>
</evidence>
<keyword evidence="2" id="KW-0472">Membrane</keyword>
<sequence length="150" mass="15995">MANRKRVPSPRQATGMRLRRPATPRGQDGSRPPTVWPPLLTLLAGAGVLALVLLSGPATVRAVAVLTYLAIVPGLACVRLIRLPDRLTRFILGVALSLALGVLVAQAMVELRRWSPTLGLCALVAIASLAALTELVRNWRTARHGRVSSS</sequence>
<dbReference type="EMBL" id="BAAARV010000024">
    <property type="protein sequence ID" value="GAA2344952.1"/>
    <property type="molecule type" value="Genomic_DNA"/>
</dbReference>
<evidence type="ECO:0000313" key="3">
    <source>
        <dbReference type="EMBL" id="GAA2344952.1"/>
    </source>
</evidence>
<organism evidence="3 4">
    <name type="scientific">Dactylosporangium salmoneum</name>
    <dbReference type="NCBI Taxonomy" id="53361"/>
    <lineage>
        <taxon>Bacteria</taxon>
        <taxon>Bacillati</taxon>
        <taxon>Actinomycetota</taxon>
        <taxon>Actinomycetes</taxon>
        <taxon>Micromonosporales</taxon>
        <taxon>Micromonosporaceae</taxon>
        <taxon>Dactylosporangium</taxon>
    </lineage>
</organism>
<evidence type="ECO:0008006" key="5">
    <source>
        <dbReference type="Google" id="ProtNLM"/>
    </source>
</evidence>
<protein>
    <recommendedName>
        <fullName evidence="5">DUF1616 domain-containing protein</fullName>
    </recommendedName>
</protein>
<feature type="transmembrane region" description="Helical" evidence="2">
    <location>
        <begin position="90"/>
        <end position="108"/>
    </location>
</feature>
<proteinExistence type="predicted"/>
<reference evidence="4" key="1">
    <citation type="journal article" date="2019" name="Int. J. Syst. Evol. Microbiol.">
        <title>The Global Catalogue of Microorganisms (GCM) 10K type strain sequencing project: providing services to taxonomists for standard genome sequencing and annotation.</title>
        <authorList>
            <consortium name="The Broad Institute Genomics Platform"/>
            <consortium name="The Broad Institute Genome Sequencing Center for Infectious Disease"/>
            <person name="Wu L."/>
            <person name="Ma J."/>
        </authorList>
    </citation>
    <scope>NUCLEOTIDE SEQUENCE [LARGE SCALE GENOMIC DNA]</scope>
    <source>
        <strain evidence="4">JCM 3272</strain>
    </source>
</reference>